<dbReference type="InterPro" id="IPR044946">
    <property type="entry name" value="Restrct_endonuc_typeI_TRD_sf"/>
</dbReference>
<evidence type="ECO:0000256" key="3">
    <source>
        <dbReference type="ARBA" id="ARBA00023125"/>
    </source>
</evidence>
<dbReference type="InterPro" id="IPR052021">
    <property type="entry name" value="Type-I_RS_S_subunit"/>
</dbReference>
<dbReference type="REBASE" id="39822">
    <property type="entry name" value="S2.LsaGJ24ORF1681P"/>
</dbReference>
<evidence type="ECO:0000259" key="4">
    <source>
        <dbReference type="Pfam" id="PF01420"/>
    </source>
</evidence>
<feature type="domain" description="Type I restriction modification DNA specificity" evidence="4">
    <location>
        <begin position="1"/>
        <end position="172"/>
    </location>
</feature>
<dbReference type="SUPFAM" id="SSF116734">
    <property type="entry name" value="DNA methylase specificity domain"/>
    <property type="match status" value="1"/>
</dbReference>
<dbReference type="GO" id="GO:0003677">
    <property type="term" value="F:DNA binding"/>
    <property type="evidence" value="ECO:0007669"/>
    <property type="project" value="UniProtKB-KW"/>
</dbReference>
<reference evidence="5 6" key="1">
    <citation type="journal article" date="2011" name="J. Bacteriol.">
        <title>Genome Sequence of Lactobacillus salivarius GJ-24, a Probiotic Strain Isolated from Healthy Adult Intestine.</title>
        <authorList>
            <person name="Cho Y.J."/>
            <person name="Choi J.K."/>
            <person name="Kim J.H."/>
            <person name="Lim Y.S."/>
            <person name="Ham J.S."/>
            <person name="Kang D.K."/>
            <person name="Chun J."/>
            <person name="Paik H.D."/>
            <person name="Kim G.B."/>
        </authorList>
    </citation>
    <scope>NUCLEOTIDE SEQUENCE [LARGE SCALE GENOMIC DNA]</scope>
    <source>
        <strain evidence="5 6">GJ-24</strain>
    </source>
</reference>
<organism evidence="5 6">
    <name type="scientific">Ligilactobacillus salivarius GJ-24</name>
    <dbReference type="NCBI Taxonomy" id="1041521"/>
    <lineage>
        <taxon>Bacteria</taxon>
        <taxon>Bacillati</taxon>
        <taxon>Bacillota</taxon>
        <taxon>Bacilli</taxon>
        <taxon>Lactobacillales</taxon>
        <taxon>Lactobacillaceae</taxon>
        <taxon>Ligilactobacillus</taxon>
    </lineage>
</organism>
<dbReference type="GO" id="GO:0009307">
    <property type="term" value="P:DNA restriction-modification system"/>
    <property type="evidence" value="ECO:0007669"/>
    <property type="project" value="UniProtKB-KW"/>
</dbReference>
<dbReference type="CDD" id="cd17516">
    <property type="entry name" value="RMtype1_S_HinAWORF1578P-TRD2-CR2_like"/>
    <property type="match status" value="1"/>
</dbReference>
<keyword evidence="2" id="KW-0680">Restriction system</keyword>
<protein>
    <recommendedName>
        <fullName evidence="4">Type I restriction modification DNA specificity domain-containing protein</fullName>
    </recommendedName>
</protein>
<comment type="similarity">
    <text evidence="1">Belongs to the type-I restriction system S methylase family.</text>
</comment>
<dbReference type="Gene3D" id="3.90.220.20">
    <property type="entry name" value="DNA methylase specificity domains"/>
    <property type="match status" value="1"/>
</dbReference>
<evidence type="ECO:0000313" key="6">
    <source>
        <dbReference type="Proteomes" id="UP000003074"/>
    </source>
</evidence>
<dbReference type="RefSeq" id="WP_003708490.1">
    <property type="nucleotide sequence ID" value="NZ_AFOI01000009.1"/>
</dbReference>
<dbReference type="PANTHER" id="PTHR30408">
    <property type="entry name" value="TYPE-1 RESTRICTION ENZYME ECOKI SPECIFICITY PROTEIN"/>
    <property type="match status" value="1"/>
</dbReference>
<sequence>MKLKEIGKITTGKTPSKNIKNAFGNYISFLTPKDFNGQRYSNITERSLSIEGVENVYNYIVKGPSVSVTCIGSDMGKTIFNEKDIISNQQINSISEIDSNINPMYLYYLLYTKRKQLHFIGSAQGSTMPILNKSDFGNLEFSFPSRKEQDIIVAKINSFDSKIEINNKINTNLIA</sequence>
<evidence type="ECO:0000313" key="5">
    <source>
        <dbReference type="EMBL" id="EGM49616.1"/>
    </source>
</evidence>
<comment type="caution">
    <text evidence="5">The sequence shown here is derived from an EMBL/GenBank/DDBJ whole genome shotgun (WGS) entry which is preliminary data.</text>
</comment>
<dbReference type="PANTHER" id="PTHR30408:SF12">
    <property type="entry name" value="TYPE I RESTRICTION ENZYME MJAVIII SPECIFICITY SUBUNIT"/>
    <property type="match status" value="1"/>
</dbReference>
<dbReference type="InterPro" id="IPR000055">
    <property type="entry name" value="Restrct_endonuc_typeI_TRD"/>
</dbReference>
<evidence type="ECO:0000256" key="2">
    <source>
        <dbReference type="ARBA" id="ARBA00022747"/>
    </source>
</evidence>
<dbReference type="EMBL" id="AFOI01000009">
    <property type="protein sequence ID" value="EGM49616.1"/>
    <property type="molecule type" value="Genomic_DNA"/>
</dbReference>
<dbReference type="PATRIC" id="fig|1041521.3.peg.1690"/>
<name>F7QX38_9LACO</name>
<keyword evidence="3" id="KW-0238">DNA-binding</keyword>
<dbReference type="Proteomes" id="UP000003074">
    <property type="component" value="Unassembled WGS sequence"/>
</dbReference>
<evidence type="ECO:0000256" key="1">
    <source>
        <dbReference type="ARBA" id="ARBA00010923"/>
    </source>
</evidence>
<dbReference type="AlphaFoldDB" id="F7QX38"/>
<gene>
    <name evidence="5" type="ORF">LSGJ_01678</name>
</gene>
<proteinExistence type="inferred from homology"/>
<dbReference type="Pfam" id="PF01420">
    <property type="entry name" value="Methylase_S"/>
    <property type="match status" value="1"/>
</dbReference>
<accession>F7QX38</accession>